<accession>A0A5B8VTK9</accession>
<keyword evidence="9" id="KW-0175">Coiled coil</keyword>
<keyword evidence="8" id="KW-0802">TPR repeat</keyword>
<evidence type="ECO:0000256" key="10">
    <source>
        <dbReference type="SAM" id="Phobius"/>
    </source>
</evidence>
<feature type="domain" description="Histidine kinase" evidence="11">
    <location>
        <begin position="666"/>
        <end position="859"/>
    </location>
</feature>
<keyword evidence="10" id="KW-0472">Membrane</keyword>
<dbReference type="InterPro" id="IPR036890">
    <property type="entry name" value="HATPase_C_sf"/>
</dbReference>
<dbReference type="InterPro" id="IPR011990">
    <property type="entry name" value="TPR-like_helical_dom_sf"/>
</dbReference>
<dbReference type="InterPro" id="IPR005467">
    <property type="entry name" value="His_kinase_dom"/>
</dbReference>
<keyword evidence="10" id="KW-0812">Transmembrane</keyword>
<dbReference type="Pfam" id="PF02518">
    <property type="entry name" value="HATPase_c"/>
    <property type="match status" value="1"/>
</dbReference>
<keyword evidence="5" id="KW-0547">Nucleotide-binding</keyword>
<dbReference type="SUPFAM" id="SSF55874">
    <property type="entry name" value="ATPase domain of HSP90 chaperone/DNA topoisomerase II/histidine kinase"/>
    <property type="match status" value="1"/>
</dbReference>
<evidence type="ECO:0000256" key="2">
    <source>
        <dbReference type="ARBA" id="ARBA00012438"/>
    </source>
</evidence>
<evidence type="ECO:0000256" key="7">
    <source>
        <dbReference type="ARBA" id="ARBA00022840"/>
    </source>
</evidence>
<organism evidence="12 13">
    <name type="scientific">Mucilaginibacter ginsenosidivorax</name>
    <dbReference type="NCBI Taxonomy" id="862126"/>
    <lineage>
        <taxon>Bacteria</taxon>
        <taxon>Pseudomonadati</taxon>
        <taxon>Bacteroidota</taxon>
        <taxon>Sphingobacteriia</taxon>
        <taxon>Sphingobacteriales</taxon>
        <taxon>Sphingobacteriaceae</taxon>
        <taxon>Mucilaginibacter</taxon>
    </lineage>
</organism>
<feature type="transmembrane region" description="Helical" evidence="10">
    <location>
        <begin position="603"/>
        <end position="624"/>
    </location>
</feature>
<sequence>MCTIATSLYMKPGKYKLIGSYLPAFHNTTQNIKYLFLAVHTRISCNGTMPSLLKRSSLLLLFTIFELSTQAQTAEKYTGRTLLQLSSGFNTVLRDARVDLDSSLFITSKRYKQSRVSTIAEGIDDAYTLKNCGWMDTGNIDSAKRQLAKITGANHARLLLLIGAYYVFHPDFHQYNSDRGIAYLLQAKKETDALKLTKWSAQCACLLGKCYFKENNITEGKRWFSTVTNDARLITDKQIQAKCWNYEGMYCPFVAQTTLFRIDCLNKALKLYKALNDSGNQANTLMDISYLSFAGGKMNEAKDAATQSLALQKSTQFPYTQYSYDLLAFYALLASDSPKELEMAFAALNSAEKTNDSLEMAHFYKRISNGFIRLNNETEYNRWEKRAMEAYEKHGGDSEFWDLLTSFSNQYATPEDGKKVLNLIKKTWKNYPPANPVEKQTAYIALGSCYQRARNYKEAHSYYLLAEKLEQQNQVLKGGMINHYLTFKLCASYYFMKNYAMSRKYAKMLIYRPATDIPAGKDDFLRYYFQMHQLDSVAHNYKSSIYYLHKYANLLDTISSKNESRQIIDINIKYETLQKEKKLQELKTQNILERQKDALTKKITYAGFGLLLFVIVMIYSRYYFNKKSNAQLKKQKEEIDDQNSSLQSMNQKQQSLLTEKELLLKEIHHRVKNNLQTSMSLLNMQSAYVDNEVALETIRISQRRMHAMSLIHQKLYQSEKLTSINMAIYIDELTIYLRDSFIGPANISFELRIPPLELDIAQALPLGLIINEAITNSIKYAFPDRRKGMIYIFLEHTTNEHYLLTIRDNGTGLPDNFDSDSTNSLGINLMRGLSEQLQGEFTIQNNHGTQITVTVKKTEPADNNDLHK</sequence>
<keyword evidence="7" id="KW-0067">ATP-binding</keyword>
<dbReference type="EC" id="2.7.13.3" evidence="2"/>
<name>A0A5B8VTK9_9SPHI</name>
<gene>
    <name evidence="12" type="ORF">FSB76_02030</name>
</gene>
<dbReference type="InterPro" id="IPR019734">
    <property type="entry name" value="TPR_rpt"/>
</dbReference>
<dbReference type="Pfam" id="PF07568">
    <property type="entry name" value="HisKA_2"/>
    <property type="match status" value="1"/>
</dbReference>
<dbReference type="Gene3D" id="1.25.40.10">
    <property type="entry name" value="Tetratricopeptide repeat domain"/>
    <property type="match status" value="1"/>
</dbReference>
<comment type="catalytic activity">
    <reaction evidence="1">
        <text>ATP + protein L-histidine = ADP + protein N-phospho-L-histidine.</text>
        <dbReference type="EC" id="2.7.13.3"/>
    </reaction>
</comment>
<evidence type="ECO:0000256" key="1">
    <source>
        <dbReference type="ARBA" id="ARBA00000085"/>
    </source>
</evidence>
<keyword evidence="6 12" id="KW-0418">Kinase</keyword>
<dbReference type="PROSITE" id="PS50109">
    <property type="entry name" value="HIS_KIN"/>
    <property type="match status" value="1"/>
</dbReference>
<keyword evidence="13" id="KW-1185">Reference proteome</keyword>
<feature type="coiled-coil region" evidence="9">
    <location>
        <begin position="625"/>
        <end position="666"/>
    </location>
</feature>
<dbReference type="AlphaFoldDB" id="A0A5B8VTK9"/>
<keyword evidence="3" id="KW-0597">Phosphoprotein</keyword>
<dbReference type="Gene3D" id="3.30.565.10">
    <property type="entry name" value="Histidine kinase-like ATPase, C-terminal domain"/>
    <property type="match status" value="1"/>
</dbReference>
<dbReference type="GO" id="GO:0005524">
    <property type="term" value="F:ATP binding"/>
    <property type="evidence" value="ECO:0007669"/>
    <property type="project" value="UniProtKB-KW"/>
</dbReference>
<dbReference type="PROSITE" id="PS50005">
    <property type="entry name" value="TPR"/>
    <property type="match status" value="1"/>
</dbReference>
<dbReference type="SMART" id="SM00387">
    <property type="entry name" value="HATPase_c"/>
    <property type="match status" value="1"/>
</dbReference>
<reference evidence="12 13" key="1">
    <citation type="journal article" date="2013" name="J. Microbiol.">
        <title>Mucilaginibacter ginsenosidivorax sp. nov., with ginsenoside converting activity isolated from sediment.</title>
        <authorList>
            <person name="Kim J.K."/>
            <person name="Choi T.E."/>
            <person name="Liu Q.M."/>
            <person name="Park H.Y."/>
            <person name="Yi T.H."/>
            <person name="Yoon M.H."/>
            <person name="Kim S.C."/>
            <person name="Im W.T."/>
        </authorList>
    </citation>
    <scope>NUCLEOTIDE SEQUENCE [LARGE SCALE GENOMIC DNA]</scope>
    <source>
        <strain evidence="12 13">KHI28</strain>
    </source>
</reference>
<dbReference type="PANTHER" id="PTHR41523:SF8">
    <property type="entry name" value="ETHYLENE RESPONSE SENSOR PROTEIN"/>
    <property type="match status" value="1"/>
</dbReference>
<dbReference type="Gene3D" id="3.30.450.20">
    <property type="entry name" value="PAS domain"/>
    <property type="match status" value="1"/>
</dbReference>
<evidence type="ECO:0000256" key="8">
    <source>
        <dbReference type="PROSITE-ProRule" id="PRU00339"/>
    </source>
</evidence>
<dbReference type="InterPro" id="IPR011495">
    <property type="entry name" value="Sig_transdc_His_kin_sub2_dim/P"/>
</dbReference>
<dbReference type="KEGG" id="mgk:FSB76_02030"/>
<evidence type="ECO:0000313" key="12">
    <source>
        <dbReference type="EMBL" id="QEC74780.1"/>
    </source>
</evidence>
<keyword evidence="10" id="KW-1133">Transmembrane helix</keyword>
<proteinExistence type="predicted"/>
<dbReference type="EMBL" id="CP042437">
    <property type="protein sequence ID" value="QEC74780.1"/>
    <property type="molecule type" value="Genomic_DNA"/>
</dbReference>
<evidence type="ECO:0000256" key="3">
    <source>
        <dbReference type="ARBA" id="ARBA00022553"/>
    </source>
</evidence>
<evidence type="ECO:0000256" key="6">
    <source>
        <dbReference type="ARBA" id="ARBA00022777"/>
    </source>
</evidence>
<dbReference type="GO" id="GO:0004673">
    <property type="term" value="F:protein histidine kinase activity"/>
    <property type="evidence" value="ECO:0007669"/>
    <property type="project" value="UniProtKB-EC"/>
</dbReference>
<dbReference type="Proteomes" id="UP000321362">
    <property type="component" value="Chromosome"/>
</dbReference>
<evidence type="ECO:0000259" key="11">
    <source>
        <dbReference type="PROSITE" id="PS50109"/>
    </source>
</evidence>
<dbReference type="PANTHER" id="PTHR41523">
    <property type="entry name" value="TWO-COMPONENT SYSTEM SENSOR PROTEIN"/>
    <property type="match status" value="1"/>
</dbReference>
<dbReference type="SUPFAM" id="SSF48452">
    <property type="entry name" value="TPR-like"/>
    <property type="match status" value="1"/>
</dbReference>
<dbReference type="InterPro" id="IPR003594">
    <property type="entry name" value="HATPase_dom"/>
</dbReference>
<protein>
    <recommendedName>
        <fullName evidence="2">histidine kinase</fullName>
        <ecNumber evidence="2">2.7.13.3</ecNumber>
    </recommendedName>
</protein>
<feature type="repeat" description="TPR" evidence="8">
    <location>
        <begin position="440"/>
        <end position="473"/>
    </location>
</feature>
<evidence type="ECO:0000256" key="4">
    <source>
        <dbReference type="ARBA" id="ARBA00022679"/>
    </source>
</evidence>
<evidence type="ECO:0000313" key="13">
    <source>
        <dbReference type="Proteomes" id="UP000321362"/>
    </source>
</evidence>
<evidence type="ECO:0000256" key="9">
    <source>
        <dbReference type="SAM" id="Coils"/>
    </source>
</evidence>
<keyword evidence="4" id="KW-0808">Transferase</keyword>
<evidence type="ECO:0000256" key="5">
    <source>
        <dbReference type="ARBA" id="ARBA00022741"/>
    </source>
</evidence>